<accession>G7W6G6</accession>
<name>G7W6G6_DESOD</name>
<dbReference type="Gene3D" id="3.40.50.1110">
    <property type="entry name" value="SGNH hydrolase"/>
    <property type="match status" value="1"/>
</dbReference>
<dbReference type="KEGG" id="dor:Desor_2624"/>
<dbReference type="RefSeq" id="WP_014184981.1">
    <property type="nucleotide sequence ID" value="NC_016584.1"/>
</dbReference>
<sequence length="253" mass="27921">MKKSIYLVSALLVLVLVGLSIREKVQASQKALHANTVQTTQEAVPANTVTKIQPLKGIGKIKSGAVKAVILGDSISVSQGASNPSTTGWNADLTNSLFDKYANKIEWDNKGSSGKLIDYSLQKAAEIPNTTDAVFICSGRIDRNFDTPEQFSEKYTKLINIIKEKAPNADIFCIVEPPSLISADEYKFWDIRKAIINVSEKKDSYLLDLWSAFPKDDVLLSGLLEDVLHPNDQGNKLMSDYIYNRLVAVINNQ</sequence>
<evidence type="ECO:0000259" key="1">
    <source>
        <dbReference type="Pfam" id="PF13472"/>
    </source>
</evidence>
<dbReference type="Proteomes" id="UP000006346">
    <property type="component" value="Chromosome"/>
</dbReference>
<dbReference type="InterPro" id="IPR051532">
    <property type="entry name" value="Ester_Hydrolysis_Enzymes"/>
</dbReference>
<dbReference type="AlphaFoldDB" id="G7W6G6"/>
<protein>
    <submittedName>
        <fullName evidence="2">Lysophospholipase L1-like esterase</fullName>
    </submittedName>
</protein>
<dbReference type="InterPro" id="IPR036514">
    <property type="entry name" value="SGNH_hydro_sf"/>
</dbReference>
<dbReference type="CDD" id="cd00229">
    <property type="entry name" value="SGNH_hydrolase"/>
    <property type="match status" value="1"/>
</dbReference>
<dbReference type="HOGENOM" id="CLU_1136616_0_0_9"/>
<gene>
    <name evidence="2" type="ordered locus">Desor_2624</name>
</gene>
<keyword evidence="3" id="KW-1185">Reference proteome</keyword>
<feature type="domain" description="SGNH hydrolase-type esterase" evidence="1">
    <location>
        <begin position="70"/>
        <end position="237"/>
    </location>
</feature>
<reference evidence="3" key="1">
    <citation type="submission" date="2011-11" db="EMBL/GenBank/DDBJ databases">
        <title>Complete sequence of Desulfosporosinus orientis DSM 765.</title>
        <authorList>
            <person name="Lucas S."/>
            <person name="Han J."/>
            <person name="Lapidus A."/>
            <person name="Cheng J.-F."/>
            <person name="Goodwin L."/>
            <person name="Pitluck S."/>
            <person name="Peters L."/>
            <person name="Ovchinnikova G."/>
            <person name="Teshima H."/>
            <person name="Detter J.C."/>
            <person name="Han C."/>
            <person name="Tapia R."/>
            <person name="Land M."/>
            <person name="Hauser L."/>
            <person name="Kyrpides N."/>
            <person name="Ivanova N."/>
            <person name="Pagani I."/>
            <person name="Pester M."/>
            <person name="Spring S."/>
            <person name="Ollivier B."/>
            <person name="Rattei T."/>
            <person name="Klenk H.-P."/>
            <person name="Wagner M."/>
            <person name="Loy A."/>
            <person name="Woyke T."/>
        </authorList>
    </citation>
    <scope>NUCLEOTIDE SEQUENCE [LARGE SCALE GENOMIC DNA]</scope>
    <source>
        <strain evidence="3">ATCC 19365 / DSM 765 / NCIMB 8382 / VKM B-1628</strain>
    </source>
</reference>
<proteinExistence type="predicted"/>
<dbReference type="STRING" id="768706.Desor_2624"/>
<dbReference type="SUPFAM" id="SSF52266">
    <property type="entry name" value="SGNH hydrolase"/>
    <property type="match status" value="1"/>
</dbReference>
<organism evidence="2 3">
    <name type="scientific">Desulfosporosinus orientis (strain ATCC 19365 / DSM 765 / NCIMB 8382 / VKM B-1628 / Singapore I)</name>
    <name type="common">Desulfotomaculum orientis</name>
    <dbReference type="NCBI Taxonomy" id="768706"/>
    <lineage>
        <taxon>Bacteria</taxon>
        <taxon>Bacillati</taxon>
        <taxon>Bacillota</taxon>
        <taxon>Clostridia</taxon>
        <taxon>Eubacteriales</taxon>
        <taxon>Desulfitobacteriaceae</taxon>
        <taxon>Desulfosporosinus</taxon>
    </lineage>
</organism>
<dbReference type="PATRIC" id="fig|768706.3.peg.2638"/>
<evidence type="ECO:0000313" key="3">
    <source>
        <dbReference type="Proteomes" id="UP000006346"/>
    </source>
</evidence>
<reference evidence="2 3" key="2">
    <citation type="journal article" date="2012" name="J. Bacteriol.">
        <title>Complete genome sequences of Desulfosporosinus orientis DSM765T, Desulfosporosinus youngiae DSM17734T, Desulfosporosinus meridiei DSM13257T, and Desulfosporosinus acidiphilus DSM22704T.</title>
        <authorList>
            <person name="Pester M."/>
            <person name="Brambilla E."/>
            <person name="Alazard D."/>
            <person name="Rattei T."/>
            <person name="Weinmaier T."/>
            <person name="Han J."/>
            <person name="Lucas S."/>
            <person name="Lapidus A."/>
            <person name="Cheng J.F."/>
            <person name="Goodwin L."/>
            <person name="Pitluck S."/>
            <person name="Peters L."/>
            <person name="Ovchinnikova G."/>
            <person name="Teshima H."/>
            <person name="Detter J.C."/>
            <person name="Han C.S."/>
            <person name="Tapia R."/>
            <person name="Land M.L."/>
            <person name="Hauser L."/>
            <person name="Kyrpides N.C."/>
            <person name="Ivanova N.N."/>
            <person name="Pagani I."/>
            <person name="Huntmann M."/>
            <person name="Wei C.L."/>
            <person name="Davenport K.W."/>
            <person name="Daligault H."/>
            <person name="Chain P.S."/>
            <person name="Chen A."/>
            <person name="Mavromatis K."/>
            <person name="Markowitz V."/>
            <person name="Szeto E."/>
            <person name="Mikhailova N."/>
            <person name="Pati A."/>
            <person name="Wagner M."/>
            <person name="Woyke T."/>
            <person name="Ollivier B."/>
            <person name="Klenk H.P."/>
            <person name="Spring S."/>
            <person name="Loy A."/>
        </authorList>
    </citation>
    <scope>NUCLEOTIDE SEQUENCE [LARGE SCALE GENOMIC DNA]</scope>
    <source>
        <strain evidence="3">ATCC 19365 / DSM 765 / NCIMB 8382 / VKM B-1628</strain>
    </source>
</reference>
<dbReference type="PANTHER" id="PTHR30383">
    <property type="entry name" value="THIOESTERASE 1/PROTEASE 1/LYSOPHOSPHOLIPASE L1"/>
    <property type="match status" value="1"/>
</dbReference>
<dbReference type="EMBL" id="CP003108">
    <property type="protein sequence ID" value="AET68173.1"/>
    <property type="molecule type" value="Genomic_DNA"/>
</dbReference>
<dbReference type="Pfam" id="PF13472">
    <property type="entry name" value="Lipase_GDSL_2"/>
    <property type="match status" value="1"/>
</dbReference>
<dbReference type="eggNOG" id="COG2755">
    <property type="taxonomic scope" value="Bacteria"/>
</dbReference>
<evidence type="ECO:0000313" key="2">
    <source>
        <dbReference type="EMBL" id="AET68173.1"/>
    </source>
</evidence>
<dbReference type="InterPro" id="IPR013830">
    <property type="entry name" value="SGNH_hydro"/>
</dbReference>